<dbReference type="InterPro" id="IPR046980">
    <property type="entry name" value="KefG/KefF"/>
</dbReference>
<evidence type="ECO:0000259" key="2">
    <source>
        <dbReference type="Pfam" id="PF02525"/>
    </source>
</evidence>
<dbReference type="SUPFAM" id="SSF52218">
    <property type="entry name" value="Flavoproteins"/>
    <property type="match status" value="1"/>
</dbReference>
<sequence length="179" mass="18757">MTETLILLSHPDYGASRANRALAAAAAGLPGVAVAHLEALYPDGRIDVPAEVARLLAARRIVLQFPVQWYATPPLLKAWQDGVLTPMFYVAPETEGAVIAGRPLLVAATAGNRRETYGPGGVNLYPLAELLRPLQATASRCALAWQEPFLVHDARSAGDAALAAAGRAYAARLAALPAG</sequence>
<comment type="caution">
    <text evidence="3">The sequence shown here is derived from an EMBL/GenBank/DDBJ whole genome shotgun (WGS) entry which is preliminary data.</text>
</comment>
<protein>
    <submittedName>
        <fullName evidence="3">NAD(P)H-dependent oxidoreductase</fullName>
    </submittedName>
</protein>
<keyword evidence="4" id="KW-1185">Reference proteome</keyword>
<organism evidence="3 4">
    <name type="scientific">Paracraurococcus lichenis</name>
    <dbReference type="NCBI Taxonomy" id="3064888"/>
    <lineage>
        <taxon>Bacteria</taxon>
        <taxon>Pseudomonadati</taxon>
        <taxon>Pseudomonadota</taxon>
        <taxon>Alphaproteobacteria</taxon>
        <taxon>Acetobacterales</taxon>
        <taxon>Roseomonadaceae</taxon>
        <taxon>Paracraurococcus</taxon>
    </lineage>
</organism>
<proteinExistence type="predicted"/>
<dbReference type="Gene3D" id="3.40.50.360">
    <property type="match status" value="1"/>
</dbReference>
<gene>
    <name evidence="3" type="ORF">Q7A36_04145</name>
</gene>
<evidence type="ECO:0000313" key="4">
    <source>
        <dbReference type="Proteomes" id="UP001243009"/>
    </source>
</evidence>
<dbReference type="PANTHER" id="PTHR47307:SF1">
    <property type="entry name" value="GLUTATHIONE-REGULATED POTASSIUM-EFFLUX SYSTEM ANCILLARY PROTEIN KEFG"/>
    <property type="match status" value="1"/>
</dbReference>
<dbReference type="InterPro" id="IPR029039">
    <property type="entry name" value="Flavoprotein-like_sf"/>
</dbReference>
<dbReference type="InterPro" id="IPR003680">
    <property type="entry name" value="Flavodoxin_fold"/>
</dbReference>
<dbReference type="EMBL" id="JAUTWS010000003">
    <property type="protein sequence ID" value="MDO9707525.1"/>
    <property type="molecule type" value="Genomic_DNA"/>
</dbReference>
<feature type="domain" description="Flavodoxin-like fold" evidence="2">
    <location>
        <begin position="3"/>
        <end position="173"/>
    </location>
</feature>
<evidence type="ECO:0000256" key="1">
    <source>
        <dbReference type="ARBA" id="ARBA00023002"/>
    </source>
</evidence>
<name>A0ABT9DUE5_9PROT</name>
<dbReference type="PANTHER" id="PTHR47307">
    <property type="entry name" value="GLUTATHIONE-REGULATED POTASSIUM-EFFLUX SYSTEM ANCILLARY PROTEIN KEFG"/>
    <property type="match status" value="1"/>
</dbReference>
<evidence type="ECO:0000313" key="3">
    <source>
        <dbReference type="EMBL" id="MDO9707525.1"/>
    </source>
</evidence>
<keyword evidence="1" id="KW-0560">Oxidoreductase</keyword>
<dbReference type="Proteomes" id="UP001243009">
    <property type="component" value="Unassembled WGS sequence"/>
</dbReference>
<dbReference type="RefSeq" id="WP_305102396.1">
    <property type="nucleotide sequence ID" value="NZ_JAUTWS010000003.1"/>
</dbReference>
<dbReference type="Pfam" id="PF02525">
    <property type="entry name" value="Flavodoxin_2"/>
    <property type="match status" value="1"/>
</dbReference>
<reference evidence="3 4" key="1">
    <citation type="submission" date="2023-08" db="EMBL/GenBank/DDBJ databases">
        <title>The draft genome sequence of Paracraurococcus sp. LOR1-02.</title>
        <authorList>
            <person name="Kingkaew E."/>
            <person name="Tanasupawat S."/>
        </authorList>
    </citation>
    <scope>NUCLEOTIDE SEQUENCE [LARGE SCALE GENOMIC DNA]</scope>
    <source>
        <strain evidence="3 4">LOR1-02</strain>
    </source>
</reference>
<accession>A0ABT9DUE5</accession>